<proteinExistence type="predicted"/>
<dbReference type="AlphaFoldDB" id="A0A6G1INN5"/>
<feature type="region of interest" description="Disordered" evidence="1">
    <location>
        <begin position="1"/>
        <end position="27"/>
    </location>
</feature>
<dbReference type="Proteomes" id="UP000799291">
    <property type="component" value="Unassembled WGS sequence"/>
</dbReference>
<name>A0A6G1INN5_9PLEO</name>
<sequence length="124" mass="13559">MSTSTTSPKRLRRDSDTEVLPTHSVSTARTALTASALVLNEQNTFSPPGSQASTRSPHRTNSPSRDNIAVLASESPPTITEPSSGLKAPPPRRVSEIMERLEEGLDRGWIPSWLRKQAHPFPPH</sequence>
<keyword evidence="3" id="KW-1185">Reference proteome</keyword>
<organism evidence="2 3">
    <name type="scientific">Lentithecium fluviatile CBS 122367</name>
    <dbReference type="NCBI Taxonomy" id="1168545"/>
    <lineage>
        <taxon>Eukaryota</taxon>
        <taxon>Fungi</taxon>
        <taxon>Dikarya</taxon>
        <taxon>Ascomycota</taxon>
        <taxon>Pezizomycotina</taxon>
        <taxon>Dothideomycetes</taxon>
        <taxon>Pleosporomycetidae</taxon>
        <taxon>Pleosporales</taxon>
        <taxon>Massarineae</taxon>
        <taxon>Lentitheciaceae</taxon>
        <taxon>Lentithecium</taxon>
    </lineage>
</organism>
<dbReference type="OrthoDB" id="4161186at2759"/>
<evidence type="ECO:0000313" key="2">
    <source>
        <dbReference type="EMBL" id="KAF2679856.1"/>
    </source>
</evidence>
<feature type="compositionally biased region" description="Polar residues" evidence="1">
    <location>
        <begin position="41"/>
        <end position="65"/>
    </location>
</feature>
<gene>
    <name evidence="2" type="ORF">K458DRAFT_407707</name>
</gene>
<evidence type="ECO:0000256" key="1">
    <source>
        <dbReference type="SAM" id="MobiDB-lite"/>
    </source>
</evidence>
<feature type="region of interest" description="Disordered" evidence="1">
    <location>
        <begin position="41"/>
        <end position="94"/>
    </location>
</feature>
<reference evidence="2" key="1">
    <citation type="journal article" date="2020" name="Stud. Mycol.">
        <title>101 Dothideomycetes genomes: a test case for predicting lifestyles and emergence of pathogens.</title>
        <authorList>
            <person name="Haridas S."/>
            <person name="Albert R."/>
            <person name="Binder M."/>
            <person name="Bloem J."/>
            <person name="Labutti K."/>
            <person name="Salamov A."/>
            <person name="Andreopoulos B."/>
            <person name="Baker S."/>
            <person name="Barry K."/>
            <person name="Bills G."/>
            <person name="Bluhm B."/>
            <person name="Cannon C."/>
            <person name="Castanera R."/>
            <person name="Culley D."/>
            <person name="Daum C."/>
            <person name="Ezra D."/>
            <person name="Gonzalez J."/>
            <person name="Henrissat B."/>
            <person name="Kuo A."/>
            <person name="Liang C."/>
            <person name="Lipzen A."/>
            <person name="Lutzoni F."/>
            <person name="Magnuson J."/>
            <person name="Mondo S."/>
            <person name="Nolan M."/>
            <person name="Ohm R."/>
            <person name="Pangilinan J."/>
            <person name="Park H.-J."/>
            <person name="Ramirez L."/>
            <person name="Alfaro M."/>
            <person name="Sun H."/>
            <person name="Tritt A."/>
            <person name="Yoshinaga Y."/>
            <person name="Zwiers L.-H."/>
            <person name="Turgeon B."/>
            <person name="Goodwin S."/>
            <person name="Spatafora J."/>
            <person name="Crous P."/>
            <person name="Grigoriev I."/>
        </authorList>
    </citation>
    <scope>NUCLEOTIDE SEQUENCE</scope>
    <source>
        <strain evidence="2">CBS 122367</strain>
    </source>
</reference>
<evidence type="ECO:0000313" key="3">
    <source>
        <dbReference type="Proteomes" id="UP000799291"/>
    </source>
</evidence>
<protein>
    <submittedName>
        <fullName evidence="2">Uncharacterized protein</fullName>
    </submittedName>
</protein>
<feature type="compositionally biased region" description="Low complexity" evidence="1">
    <location>
        <begin position="73"/>
        <end position="84"/>
    </location>
</feature>
<accession>A0A6G1INN5</accession>
<dbReference type="EMBL" id="MU005600">
    <property type="protein sequence ID" value="KAF2679856.1"/>
    <property type="molecule type" value="Genomic_DNA"/>
</dbReference>